<sequence>MHALSHLRIGTRLAAGFALVLLLSVISTSYALYSARVNAEATREMMEKPLAKERLVSDWYVLIYSAIARTSMIARSTDETLSSVFAETIADSTKQGGELLKKIETLLVSEEEKAIFKASIAERVKYQDAKTQVMNARKGGNAALAESTYRDSFAPAATNYQNNVKALLAQQRQAIDATAHAIEAANGRSFTLLLLLCALVVTLGSICAWLITRSITAPLRAAVKVAETVAAGDLRTHFGTAASDEIGDLMRALHGMNEALRKVVSEVQTGTNAIATASGEIAAGNQDLSARTEQQASSLEETASSMEELTSTVKQNADNARQANQMAVAASSVAERGGSIVSQVVDTMGAIDTASTKIVDIIGVIDGIAFQTNILALNAAVEAARAGEQGRGFAVVATEVRSLAQRSAAAAREIKTLIGDSVEQVNNGTRLVQQAGSTMSEVVDSVRRVTDIMAEITAASAEQSMGIDQVNQAIAQMDQVTQQNAALVEEAAAAAESMQDQAARLAQVAAGFQLEHVTPAVAPVRAARPARTATAATPRLATQRQPQATASKPAAPRAAGAAARKTPSHVAGEQDWEEF</sequence>
<keyword evidence="2" id="KW-0488">Methylation</keyword>
<dbReference type="InterPro" id="IPR024478">
    <property type="entry name" value="HlyB_4HB_MCP"/>
</dbReference>
<evidence type="ECO:0000256" key="2">
    <source>
        <dbReference type="ARBA" id="ARBA00022481"/>
    </source>
</evidence>
<dbReference type="EMBL" id="LFKP01000003">
    <property type="protein sequence ID" value="OHV98714.1"/>
    <property type="molecule type" value="Genomic_DNA"/>
</dbReference>
<gene>
    <name evidence="10" type="ORF">AKG95_05825</name>
</gene>
<evidence type="ECO:0000256" key="7">
    <source>
        <dbReference type="SAM" id="Phobius"/>
    </source>
</evidence>
<comment type="similarity">
    <text evidence="3">Belongs to the methyl-accepting chemotaxis (MCP) protein family.</text>
</comment>
<dbReference type="GO" id="GO:0005886">
    <property type="term" value="C:plasma membrane"/>
    <property type="evidence" value="ECO:0007669"/>
    <property type="project" value="TreeGrafter"/>
</dbReference>
<dbReference type="PROSITE" id="PS50885">
    <property type="entry name" value="HAMP"/>
    <property type="match status" value="1"/>
</dbReference>
<dbReference type="Gene3D" id="1.10.287.950">
    <property type="entry name" value="Methyl-accepting chemotaxis protein"/>
    <property type="match status" value="1"/>
</dbReference>
<evidence type="ECO:0000256" key="4">
    <source>
        <dbReference type="PROSITE-ProRule" id="PRU00284"/>
    </source>
</evidence>
<name>A0A1S1UFR6_9BURK</name>
<feature type="transmembrane region" description="Helical" evidence="7">
    <location>
        <begin position="190"/>
        <end position="211"/>
    </location>
</feature>
<keyword evidence="4" id="KW-0807">Transducer</keyword>
<dbReference type="GO" id="GO:0007165">
    <property type="term" value="P:signal transduction"/>
    <property type="evidence" value="ECO:0007669"/>
    <property type="project" value="UniProtKB-KW"/>
</dbReference>
<feature type="compositionally biased region" description="Low complexity" evidence="6">
    <location>
        <begin position="548"/>
        <end position="565"/>
    </location>
</feature>
<dbReference type="Pfam" id="PF00015">
    <property type="entry name" value="MCPsignal"/>
    <property type="match status" value="1"/>
</dbReference>
<dbReference type="InterPro" id="IPR004090">
    <property type="entry name" value="Chemotax_Me-accpt_rcpt"/>
</dbReference>
<feature type="domain" description="Methyl-accepting transducer" evidence="8">
    <location>
        <begin position="270"/>
        <end position="499"/>
    </location>
</feature>
<keyword evidence="7" id="KW-0812">Transmembrane</keyword>
<dbReference type="SMART" id="SM00283">
    <property type="entry name" value="MA"/>
    <property type="match status" value="1"/>
</dbReference>
<dbReference type="Proteomes" id="UP000179840">
    <property type="component" value="Unassembled WGS sequence"/>
</dbReference>
<dbReference type="RefSeq" id="WP_071075883.1">
    <property type="nucleotide sequence ID" value="NZ_LFKP01000003.1"/>
</dbReference>
<dbReference type="InterPro" id="IPR051310">
    <property type="entry name" value="MCP_chemotaxis"/>
</dbReference>
<accession>A0A1S1UFR6</accession>
<dbReference type="GO" id="GO:0004888">
    <property type="term" value="F:transmembrane signaling receptor activity"/>
    <property type="evidence" value="ECO:0007669"/>
    <property type="project" value="InterPro"/>
</dbReference>
<proteinExistence type="inferred from homology"/>
<feature type="domain" description="HAMP" evidence="9">
    <location>
        <begin position="213"/>
        <end position="265"/>
    </location>
</feature>
<dbReference type="InterPro" id="IPR047347">
    <property type="entry name" value="YvaQ-like_sensor"/>
</dbReference>
<dbReference type="CDD" id="cd11386">
    <property type="entry name" value="MCP_signal"/>
    <property type="match status" value="1"/>
</dbReference>
<dbReference type="PANTHER" id="PTHR43531">
    <property type="entry name" value="PROTEIN ICFG"/>
    <property type="match status" value="1"/>
</dbReference>
<dbReference type="SMART" id="SM00304">
    <property type="entry name" value="HAMP"/>
    <property type="match status" value="1"/>
</dbReference>
<organism evidence="10 11">
    <name type="scientific">Janthinobacterium lividum</name>
    <dbReference type="NCBI Taxonomy" id="29581"/>
    <lineage>
        <taxon>Bacteria</taxon>
        <taxon>Pseudomonadati</taxon>
        <taxon>Pseudomonadota</taxon>
        <taxon>Betaproteobacteria</taxon>
        <taxon>Burkholderiales</taxon>
        <taxon>Oxalobacteraceae</taxon>
        <taxon>Janthinobacterium</taxon>
    </lineage>
</organism>
<dbReference type="CDD" id="cd19411">
    <property type="entry name" value="MCP2201-like_sensor"/>
    <property type="match status" value="1"/>
</dbReference>
<evidence type="ECO:0000256" key="3">
    <source>
        <dbReference type="ARBA" id="ARBA00029447"/>
    </source>
</evidence>
<evidence type="ECO:0000259" key="9">
    <source>
        <dbReference type="PROSITE" id="PS50885"/>
    </source>
</evidence>
<feature type="compositionally biased region" description="Low complexity" evidence="6">
    <location>
        <begin position="525"/>
        <end position="539"/>
    </location>
</feature>
<comment type="caution">
    <text evidence="10">The sequence shown here is derived from an EMBL/GenBank/DDBJ whole genome shotgun (WGS) entry which is preliminary data.</text>
</comment>
<evidence type="ECO:0000256" key="1">
    <source>
        <dbReference type="ARBA" id="ARBA00004370"/>
    </source>
</evidence>
<evidence type="ECO:0000313" key="11">
    <source>
        <dbReference type="Proteomes" id="UP000179840"/>
    </source>
</evidence>
<dbReference type="AlphaFoldDB" id="A0A1S1UFR6"/>
<dbReference type="PRINTS" id="PR00260">
    <property type="entry name" value="CHEMTRNSDUCR"/>
</dbReference>
<evidence type="ECO:0000256" key="6">
    <source>
        <dbReference type="SAM" id="MobiDB-lite"/>
    </source>
</evidence>
<keyword evidence="5" id="KW-0175">Coiled coil</keyword>
<protein>
    <submittedName>
        <fullName evidence="10">Membrane protein</fullName>
    </submittedName>
</protein>
<dbReference type="FunFam" id="1.10.287.950:FF:000001">
    <property type="entry name" value="Methyl-accepting chemotaxis sensory transducer"/>
    <property type="match status" value="1"/>
</dbReference>
<dbReference type="PROSITE" id="PS50111">
    <property type="entry name" value="CHEMOTAXIS_TRANSDUC_2"/>
    <property type="match status" value="1"/>
</dbReference>
<dbReference type="PANTHER" id="PTHR43531:SF14">
    <property type="entry name" value="METHYL-ACCEPTING CHEMOTAXIS PROTEIN I-RELATED"/>
    <property type="match status" value="1"/>
</dbReference>
<keyword evidence="7" id="KW-1133">Transmembrane helix</keyword>
<dbReference type="GO" id="GO:0006935">
    <property type="term" value="P:chemotaxis"/>
    <property type="evidence" value="ECO:0007669"/>
    <property type="project" value="InterPro"/>
</dbReference>
<reference evidence="10 11" key="1">
    <citation type="submission" date="2015-06" db="EMBL/GenBank/DDBJ databases">
        <title>Draft genome sequencing of a biphenyl-degrading bacterium, Janthinobacterium lividum MEG1.</title>
        <authorList>
            <person name="Shimodaira J."/>
            <person name="Hatta T."/>
        </authorList>
    </citation>
    <scope>NUCLEOTIDE SEQUENCE [LARGE SCALE GENOMIC DNA]</scope>
    <source>
        <strain evidence="10 11">MEG1</strain>
    </source>
</reference>
<evidence type="ECO:0000313" key="10">
    <source>
        <dbReference type="EMBL" id="OHV98714.1"/>
    </source>
</evidence>
<dbReference type="CDD" id="cd06225">
    <property type="entry name" value="HAMP"/>
    <property type="match status" value="1"/>
</dbReference>
<dbReference type="Pfam" id="PF12729">
    <property type="entry name" value="4HB_MCP_1"/>
    <property type="match status" value="1"/>
</dbReference>
<feature type="coiled-coil region" evidence="5">
    <location>
        <begin position="470"/>
        <end position="508"/>
    </location>
</feature>
<keyword evidence="7" id="KW-0472">Membrane</keyword>
<feature type="region of interest" description="Disordered" evidence="6">
    <location>
        <begin position="525"/>
        <end position="579"/>
    </location>
</feature>
<comment type="subcellular location">
    <subcellularLocation>
        <location evidence="1">Membrane</location>
    </subcellularLocation>
</comment>
<evidence type="ECO:0000256" key="5">
    <source>
        <dbReference type="SAM" id="Coils"/>
    </source>
</evidence>
<dbReference type="InterPro" id="IPR004089">
    <property type="entry name" value="MCPsignal_dom"/>
</dbReference>
<dbReference type="Pfam" id="PF00672">
    <property type="entry name" value="HAMP"/>
    <property type="match status" value="1"/>
</dbReference>
<evidence type="ECO:0000259" key="8">
    <source>
        <dbReference type="PROSITE" id="PS50111"/>
    </source>
</evidence>
<dbReference type="SUPFAM" id="SSF58104">
    <property type="entry name" value="Methyl-accepting chemotaxis protein (MCP) signaling domain"/>
    <property type="match status" value="1"/>
</dbReference>
<dbReference type="InterPro" id="IPR003660">
    <property type="entry name" value="HAMP_dom"/>
</dbReference>